<accession>A0ABT0LFT3</accession>
<evidence type="ECO:0000313" key="1">
    <source>
        <dbReference type="EMBL" id="MCL1126330.1"/>
    </source>
</evidence>
<organism evidence="1 2">
    <name type="scientific">Shewanella surugensis</name>
    <dbReference type="NCBI Taxonomy" id="212020"/>
    <lineage>
        <taxon>Bacteria</taxon>
        <taxon>Pseudomonadati</taxon>
        <taxon>Pseudomonadota</taxon>
        <taxon>Gammaproteobacteria</taxon>
        <taxon>Alteromonadales</taxon>
        <taxon>Shewanellaceae</taxon>
        <taxon>Shewanella</taxon>
    </lineage>
</organism>
<dbReference type="InterPro" id="IPR037176">
    <property type="entry name" value="Osmotin/thaumatin-like_sf"/>
</dbReference>
<proteinExistence type="predicted"/>
<dbReference type="Gene3D" id="2.60.110.10">
    <property type="entry name" value="Thaumatin"/>
    <property type="match status" value="1"/>
</dbReference>
<sequence length="439" mass="47641">MNKINHTIILSIIRRGLRNSLFILCTLFMLCSHAETDNVLMWQMPSSGINFPVYVFKDNKQSAYLYSSSQQSILGKYHSTTTATYDLYYQSGNTKWNSCKLILKSGSISPHTTCPGAVINPPVTTSNVYTVAFGSTAWPASVAPVYMPSYGSRSITFKNDTAYDKIRIGQVCTKSKNPNNSKCKNNQNRWEVAKGDTRVFQYDATYKGGLTGLISTAFTVTAYKKAGTWVETGGYGAGQTPYATKVEMTALPVDNKTENGTAFLVPQGNTNFDISVVDGYNISAKAYPIGGSYCTYTVPPENSNVLGVGYYDSSTVLASIEDSEALCTSSSQLPVNYAGPDTPWDLAQTDSADNYKGCLSPCTYTKVNGKSSQNKFCCTGSYGTPTSCNQAKGVIGANTSTYVKNLDSNHATHVYRFAYDDAIGDFACPPQTSIAVIFE</sequence>
<dbReference type="SUPFAM" id="SSF49870">
    <property type="entry name" value="Osmotin, thaumatin-like protein"/>
    <property type="match status" value="1"/>
</dbReference>
<comment type="caution">
    <text evidence="1">The sequence shown here is derived from an EMBL/GenBank/DDBJ whole genome shotgun (WGS) entry which is preliminary data.</text>
</comment>
<reference evidence="1 2" key="1">
    <citation type="submission" date="2022-01" db="EMBL/GenBank/DDBJ databases">
        <title>Whole genome-based taxonomy of the Shewanellaceae.</title>
        <authorList>
            <person name="Martin-Rodriguez A.J."/>
        </authorList>
    </citation>
    <scope>NUCLEOTIDE SEQUENCE [LARGE SCALE GENOMIC DNA]</scope>
    <source>
        <strain evidence="1 2">DSM 17177</strain>
    </source>
</reference>
<name>A0ABT0LFT3_9GAMM</name>
<dbReference type="InterPro" id="IPR001938">
    <property type="entry name" value="Thaumatin"/>
</dbReference>
<evidence type="ECO:0000313" key="2">
    <source>
        <dbReference type="Proteomes" id="UP001203423"/>
    </source>
</evidence>
<dbReference type="Proteomes" id="UP001203423">
    <property type="component" value="Unassembled WGS sequence"/>
</dbReference>
<gene>
    <name evidence="1" type="ORF">L2764_18035</name>
</gene>
<dbReference type="EMBL" id="JAKIKS010000083">
    <property type="protein sequence ID" value="MCL1126330.1"/>
    <property type="molecule type" value="Genomic_DNA"/>
</dbReference>
<keyword evidence="2" id="KW-1185">Reference proteome</keyword>
<dbReference type="Pfam" id="PF00314">
    <property type="entry name" value="Thaumatin"/>
    <property type="match status" value="1"/>
</dbReference>
<protein>
    <submittedName>
        <fullName evidence="1">Thaumatin family protein</fullName>
    </submittedName>
</protein>
<dbReference type="RefSeq" id="WP_248941719.1">
    <property type="nucleotide sequence ID" value="NZ_JAKIKS010000083.1"/>
</dbReference>